<dbReference type="EMBL" id="JYDI01000030">
    <property type="protein sequence ID" value="KRY57551.1"/>
    <property type="molecule type" value="Genomic_DNA"/>
</dbReference>
<dbReference type="OrthoDB" id="414781at2759"/>
<dbReference type="SMART" id="SM00177">
    <property type="entry name" value="ARF"/>
    <property type="match status" value="1"/>
</dbReference>
<dbReference type="GO" id="GO:0043001">
    <property type="term" value="P:Golgi to plasma membrane protein transport"/>
    <property type="evidence" value="ECO:0007669"/>
    <property type="project" value="TreeGrafter"/>
</dbReference>
<gene>
    <name evidence="8" type="primary">Arfrp1</name>
    <name evidence="8" type="ORF">T03_14917</name>
</gene>
<dbReference type="PANTHER" id="PTHR45909">
    <property type="entry name" value="ADP-RIBOSYLATION FACTOR-RELATED PROTEIN 1"/>
    <property type="match status" value="1"/>
</dbReference>
<dbReference type="InterPro" id="IPR005225">
    <property type="entry name" value="Small_GTP-bd"/>
</dbReference>
<keyword evidence="2 6" id="KW-0342">GTP-binding</keyword>
<evidence type="ECO:0000256" key="6">
    <source>
        <dbReference type="PIRSR" id="PIRSR606689-1"/>
    </source>
</evidence>
<dbReference type="SUPFAM" id="SSF52540">
    <property type="entry name" value="P-loop containing nucleoside triphosphate hydrolases"/>
    <property type="match status" value="1"/>
</dbReference>
<keyword evidence="7" id="KW-0479">Metal-binding</keyword>
<accession>A0A0V1D7S7</accession>
<evidence type="ECO:0000256" key="5">
    <source>
        <dbReference type="ARBA" id="ARBA00039478"/>
    </source>
</evidence>
<evidence type="ECO:0000313" key="9">
    <source>
        <dbReference type="Proteomes" id="UP000054653"/>
    </source>
</evidence>
<dbReference type="GO" id="GO:0003924">
    <property type="term" value="F:GTPase activity"/>
    <property type="evidence" value="ECO:0007669"/>
    <property type="project" value="InterPro"/>
</dbReference>
<evidence type="ECO:0000256" key="3">
    <source>
        <dbReference type="ARBA" id="ARBA00037377"/>
    </source>
</evidence>
<comment type="caution">
    <text evidence="8">The sequence shown here is derived from an EMBL/GenBank/DDBJ whole genome shotgun (WGS) entry which is preliminary data.</text>
</comment>
<feature type="binding site" evidence="6">
    <location>
        <begin position="66"/>
        <end position="73"/>
    </location>
    <ligand>
        <name>GTP</name>
        <dbReference type="ChEBI" id="CHEBI:37565"/>
    </ligand>
</feature>
<dbReference type="SMART" id="SM00178">
    <property type="entry name" value="SAR"/>
    <property type="match status" value="1"/>
</dbReference>
<dbReference type="STRING" id="45882.A0A0V1D7S7"/>
<feature type="binding site" evidence="7">
    <location>
        <position position="98"/>
    </location>
    <ligand>
        <name>Mg(2+)</name>
        <dbReference type="ChEBI" id="CHEBI:18420"/>
    </ligand>
</feature>
<dbReference type="AlphaFoldDB" id="A0A0V1D7S7"/>
<feature type="binding site" evidence="6">
    <location>
        <position position="120"/>
    </location>
    <ligand>
        <name>GTP</name>
        <dbReference type="ChEBI" id="CHEBI:37565"/>
    </ligand>
</feature>
<dbReference type="PROSITE" id="PS51417">
    <property type="entry name" value="ARF"/>
    <property type="match status" value="1"/>
</dbReference>
<dbReference type="Gene3D" id="3.40.50.300">
    <property type="entry name" value="P-loop containing nucleotide triphosphate hydrolases"/>
    <property type="match status" value="1"/>
</dbReference>
<comment type="function">
    <text evidence="3">Trans-Golgi-associated GTPase that regulates protein sorting. Controls the targeting of ARL1 and its effector to the trans-Golgi. Required for the lipidation of chylomicrons in the intestine and required for VLDL lipidation in the liver.</text>
</comment>
<organism evidence="8 9">
    <name type="scientific">Trichinella britovi</name>
    <name type="common">Parasitic roundworm</name>
    <dbReference type="NCBI Taxonomy" id="45882"/>
    <lineage>
        <taxon>Eukaryota</taxon>
        <taxon>Metazoa</taxon>
        <taxon>Ecdysozoa</taxon>
        <taxon>Nematoda</taxon>
        <taxon>Enoplea</taxon>
        <taxon>Dorylaimia</taxon>
        <taxon>Trichinellida</taxon>
        <taxon>Trichinellidae</taxon>
        <taxon>Trichinella</taxon>
    </lineage>
</organism>
<evidence type="ECO:0000256" key="7">
    <source>
        <dbReference type="PIRSR" id="PIRSR606689-2"/>
    </source>
</evidence>
<dbReference type="GO" id="GO:0006886">
    <property type="term" value="P:intracellular protein transport"/>
    <property type="evidence" value="ECO:0007669"/>
    <property type="project" value="TreeGrafter"/>
</dbReference>
<dbReference type="InterPro" id="IPR024156">
    <property type="entry name" value="Small_GTPase_ARF"/>
</dbReference>
<keyword evidence="9" id="KW-1185">Reference proteome</keyword>
<dbReference type="GO" id="GO:0005525">
    <property type="term" value="F:GTP binding"/>
    <property type="evidence" value="ECO:0007669"/>
    <property type="project" value="UniProtKB-KW"/>
</dbReference>
<feature type="binding site" evidence="7">
    <location>
        <position position="73"/>
    </location>
    <ligand>
        <name>Mg(2+)</name>
        <dbReference type="ChEBI" id="CHEBI:18420"/>
    </ligand>
</feature>
<dbReference type="NCBIfam" id="TIGR00231">
    <property type="entry name" value="small_GTP"/>
    <property type="match status" value="1"/>
</dbReference>
<evidence type="ECO:0000256" key="1">
    <source>
        <dbReference type="ARBA" id="ARBA00022741"/>
    </source>
</evidence>
<dbReference type="GO" id="GO:0046872">
    <property type="term" value="F:metal ion binding"/>
    <property type="evidence" value="ECO:0007669"/>
    <property type="project" value="UniProtKB-KW"/>
</dbReference>
<reference evidence="8 9" key="1">
    <citation type="submission" date="2015-01" db="EMBL/GenBank/DDBJ databases">
        <title>Evolution of Trichinella species and genotypes.</title>
        <authorList>
            <person name="Korhonen P.K."/>
            <person name="Edoardo P."/>
            <person name="Giuseppe L.R."/>
            <person name="Gasser R.B."/>
        </authorList>
    </citation>
    <scope>NUCLEOTIDE SEQUENCE [LARGE SCALE GENOMIC DNA]</scope>
    <source>
        <strain evidence="8">ISS120</strain>
    </source>
</reference>
<protein>
    <recommendedName>
        <fullName evidence="5">ADP-ribosylation factor-related protein 1</fullName>
    </recommendedName>
</protein>
<proteinExistence type="predicted"/>
<dbReference type="GO" id="GO:0034067">
    <property type="term" value="P:protein localization to Golgi apparatus"/>
    <property type="evidence" value="ECO:0007669"/>
    <property type="project" value="TreeGrafter"/>
</dbReference>
<dbReference type="InterPro" id="IPR006689">
    <property type="entry name" value="Small_GTPase_ARF/SAR"/>
</dbReference>
<evidence type="ECO:0000313" key="8">
    <source>
        <dbReference type="EMBL" id="KRY57551.1"/>
    </source>
</evidence>
<sequence length="302" mass="33621">MAFENCRQIGQLVSVYKEAMFSILLSLIITAPKINTVLSFYNMLALLTEIYNYIFHKDQYFILIMGLDNAGKTTFLESAKAKLNKQYKAMKPEAITTTVGLNIGKVVFDGVQLNFWDLGGQKELQSLWDKYFAEAHGVIYIIDSSDQSRIEESLDAFEKALKNQTLNGVPVVIVCNKQDIKECMSVSDVKMALREIIKKLGTRDCSLFPVSALHGFYFCNPKPNTSSECIVKRNFCGTHISICNAQCICLYEASINNSNHVFCFMSCFHGHGMDINACKLSFRTAASYDGGGVSGYSGITAI</sequence>
<dbReference type="Pfam" id="PF00025">
    <property type="entry name" value="Arf"/>
    <property type="match status" value="1"/>
</dbReference>
<dbReference type="InterPro" id="IPR027417">
    <property type="entry name" value="P-loop_NTPase"/>
</dbReference>
<evidence type="ECO:0000256" key="2">
    <source>
        <dbReference type="ARBA" id="ARBA00023134"/>
    </source>
</evidence>
<comment type="subunit">
    <text evidence="4">Interacts with SYS1.</text>
</comment>
<name>A0A0V1D7S7_TRIBR</name>
<evidence type="ECO:0000256" key="4">
    <source>
        <dbReference type="ARBA" id="ARBA00038765"/>
    </source>
</evidence>
<keyword evidence="1 6" id="KW-0547">Nucleotide-binding</keyword>
<keyword evidence="7" id="KW-0460">Magnesium</keyword>
<feature type="binding site" evidence="6">
    <location>
        <begin position="176"/>
        <end position="179"/>
    </location>
    <ligand>
        <name>GTP</name>
        <dbReference type="ChEBI" id="CHEBI:37565"/>
    </ligand>
</feature>
<dbReference type="PANTHER" id="PTHR45909:SF1">
    <property type="entry name" value="ADP-RIBOSYLATION FACTOR-RELATED PROTEIN 1"/>
    <property type="match status" value="1"/>
</dbReference>
<dbReference type="Proteomes" id="UP000054653">
    <property type="component" value="Unassembled WGS sequence"/>
</dbReference>
<dbReference type="GO" id="GO:0005794">
    <property type="term" value="C:Golgi apparatus"/>
    <property type="evidence" value="ECO:0007669"/>
    <property type="project" value="TreeGrafter"/>
</dbReference>